<reference evidence="1 2" key="1">
    <citation type="submission" date="2020-06" db="EMBL/GenBank/DDBJ databases">
        <title>Transcriptomic and genomic resources for Thalictrum thalictroides and T. hernandezii: Facilitating candidate gene discovery in an emerging model plant lineage.</title>
        <authorList>
            <person name="Arias T."/>
            <person name="Riano-Pachon D.M."/>
            <person name="Di Stilio V.S."/>
        </authorList>
    </citation>
    <scope>NUCLEOTIDE SEQUENCE [LARGE SCALE GENOMIC DNA]</scope>
    <source>
        <strain evidence="2">cv. WT478/WT964</strain>
        <tissue evidence="1">Leaves</tissue>
    </source>
</reference>
<dbReference type="Proteomes" id="UP000554482">
    <property type="component" value="Unassembled WGS sequence"/>
</dbReference>
<gene>
    <name evidence="1" type="ORF">FRX31_013760</name>
</gene>
<dbReference type="EMBL" id="JABWDY010015699">
    <property type="protein sequence ID" value="KAF5196655.1"/>
    <property type="molecule type" value="Genomic_DNA"/>
</dbReference>
<comment type="caution">
    <text evidence="1">The sequence shown here is derived from an EMBL/GenBank/DDBJ whole genome shotgun (WGS) entry which is preliminary data.</text>
</comment>
<proteinExistence type="predicted"/>
<sequence>MKQRSFSLTLLDTGLQITEIDQQGNSKAMDNGTSRNHIKTNIGMRHHWIVNEDFISTARLAEF</sequence>
<dbReference type="AlphaFoldDB" id="A0A7J6WJK4"/>
<evidence type="ECO:0000313" key="2">
    <source>
        <dbReference type="Proteomes" id="UP000554482"/>
    </source>
</evidence>
<accession>A0A7J6WJK4</accession>
<name>A0A7J6WJK4_THATH</name>
<evidence type="ECO:0000313" key="1">
    <source>
        <dbReference type="EMBL" id="KAF5196655.1"/>
    </source>
</evidence>
<protein>
    <submittedName>
        <fullName evidence="1">Uncharacterized protein</fullName>
    </submittedName>
</protein>
<keyword evidence="2" id="KW-1185">Reference proteome</keyword>
<organism evidence="1 2">
    <name type="scientific">Thalictrum thalictroides</name>
    <name type="common">Rue-anemone</name>
    <name type="synonym">Anemone thalictroides</name>
    <dbReference type="NCBI Taxonomy" id="46969"/>
    <lineage>
        <taxon>Eukaryota</taxon>
        <taxon>Viridiplantae</taxon>
        <taxon>Streptophyta</taxon>
        <taxon>Embryophyta</taxon>
        <taxon>Tracheophyta</taxon>
        <taxon>Spermatophyta</taxon>
        <taxon>Magnoliopsida</taxon>
        <taxon>Ranunculales</taxon>
        <taxon>Ranunculaceae</taxon>
        <taxon>Thalictroideae</taxon>
        <taxon>Thalictrum</taxon>
    </lineage>
</organism>